<proteinExistence type="inferred from homology"/>
<evidence type="ECO:0008006" key="7">
    <source>
        <dbReference type="Google" id="ProtNLM"/>
    </source>
</evidence>
<accession>A0AAV5A2Z1</accession>
<evidence type="ECO:0000256" key="4">
    <source>
        <dbReference type="ARBA" id="ARBA00023242"/>
    </source>
</evidence>
<keyword evidence="6" id="KW-1185">Reference proteome</keyword>
<dbReference type="Proteomes" id="UP001050691">
    <property type="component" value="Unassembled WGS sequence"/>
</dbReference>
<organism evidence="5 6">
    <name type="scientific">Clathrus columnatus</name>
    <dbReference type="NCBI Taxonomy" id="1419009"/>
    <lineage>
        <taxon>Eukaryota</taxon>
        <taxon>Fungi</taxon>
        <taxon>Dikarya</taxon>
        <taxon>Basidiomycota</taxon>
        <taxon>Agaricomycotina</taxon>
        <taxon>Agaricomycetes</taxon>
        <taxon>Phallomycetidae</taxon>
        <taxon>Phallales</taxon>
        <taxon>Clathraceae</taxon>
        <taxon>Clathrus</taxon>
    </lineage>
</organism>
<evidence type="ECO:0000256" key="3">
    <source>
        <dbReference type="ARBA" id="ARBA00022448"/>
    </source>
</evidence>
<comment type="caution">
    <text evidence="5">The sequence shown here is derived from an EMBL/GenBank/DDBJ whole genome shotgun (WGS) entry which is preliminary data.</text>
</comment>
<evidence type="ECO:0000256" key="1">
    <source>
        <dbReference type="ARBA" id="ARBA00004123"/>
    </source>
</evidence>
<dbReference type="InterPro" id="IPR021827">
    <property type="entry name" value="Nup186/Nup192/Nup205"/>
</dbReference>
<evidence type="ECO:0000313" key="6">
    <source>
        <dbReference type="Proteomes" id="UP001050691"/>
    </source>
</evidence>
<dbReference type="GO" id="GO:0017056">
    <property type="term" value="F:structural constituent of nuclear pore"/>
    <property type="evidence" value="ECO:0007669"/>
    <property type="project" value="TreeGrafter"/>
</dbReference>
<dbReference type="PANTHER" id="PTHR31344:SF0">
    <property type="entry name" value="NUCLEAR PORE COMPLEX PROTEIN NUP205"/>
    <property type="match status" value="1"/>
</dbReference>
<dbReference type="Pfam" id="PF11894">
    <property type="entry name" value="Nup192"/>
    <property type="match status" value="1"/>
</dbReference>
<evidence type="ECO:0000256" key="2">
    <source>
        <dbReference type="ARBA" id="ARBA00005892"/>
    </source>
</evidence>
<sequence length="2087" mass="234605">MDEGLVALCNRINDGLLVQTTEHEEQGLYYELEKYKPLILRLFDVGLRSSQEAKNIENKKYIRNGKEHAIKDSKAQPILFVADQLDCSEYYCAALFAKAERKHPNYDLVQLTESAVELFYSERAFLIECLMNILQASTRSSIPSNSLRVILTNFATESVESAVDLGGGKQGRFPEKILVEIDHSIESSKKISNALLNATSMTTIGSSNTATLSHNILQMRLDCLRSERRQLGTLLFVIASTSFLAGGEVLKATRRLAEKPQEDVTYYILASTLKSLSFPIPTQKPGLHKDKSFVDAFSKLLNSKSEWKSHPLRGIILLQWSVLIWSIRHQDEELAEASSLPPGFSDEDVEKNVWDAVQSDVFQFLSNLTLTIRPQGSIDEADRSFASLRFGFNVEGDTNDQNINDEGFKLVLLEAFESLITDFIKSMSSVIRRIKHRQEDLILASSRTNRPVREDQPTQPPRNDVAQLFEFIGILYTCLPPDRGLHFWSTASEVADGKLFAFLRWATESRDQKLISAGYDMLAGIAKGRVSSEVAYNFLIASGTNERTRGGIFAGGGGSMFSWSMLFNALTWWAENLPNPHVQNPHLASSASGRWQQPVLSDAEAIMLSSFLRLLRVVVKHAPAARIALYTIPDFRVVTTLLALLQQGIQLELKGVILDTLAAFCEPGAGLQGIEICRTVWVALERAELINLRTGGGIATRGVENELEGVESPAQRYPATIPFLRLLSALIHTPKDLRPQQVLIDYEPIDTIPDGLGQPARFGGISPYVRFVIDSVLLRAKTREYHDPSDKWRMIESALCFIERCLANYNLDGLLLTDESTTSKNVDLLRSLQSHPAFDILIQLLTDSPLRREVMEYVQFGVEALESKSFKNVYFERVILRVLRIIQYVLDIQGVFTEMLLPSLVHFDSMTSDVNFLSSSIIPLDQCFNWTPALIIKIALCATYAELEESKLLSIKIIAQLSESPVFMATEQTGPGSRRKSSRLALIFERSEDALIIQDSFMVLLLRNASRENIPSNELVQLSTGAGAPISDISLYLTQAIQTAILDLMLRNTLSDKPAPNVVHSLLGFGVDSTHTNQLVLQDPQAANSRQTCLHAILELLNNGITRTPDGNTTHGVPTFLLSYPSLAERCYRLIHQLCEHRATSIVMMRYLRTREDFFPRQLTILPLIIPSEPQGATGEVTYPDGRRVKTTIEDLVSFFRVRAWILESTALEIHMLTEMGQTQRTAKLLSLLFGNSVPRGDHDSLIDNLLNPFSAGQSLLRIIELFQSLDIEWQDNLTTEQDFHLTLFAGLDVSSCLQVDETGCETFDVNALLGIMYQARRQIQSQGIVNTPQIHEQLRKEMNYILTSCAIENNRRRVQHVRSINYDSWKRLLDISLSKSFSHLSSDRRESVLFDLLELVLPTIPTVQPSTAISLSELTLTLVTKLRTDREQQLIFHSTFDNAHVSTLPTDRLRTLLKSLIACLGSSGKVRLIRGNLYASLINYLHLVQDSSDNLDSDNQLSSSRSDTETVGPFTLTKARSKRSDLENSVLSILNQDLDGIVSLISTDAIDGTEVWKTVSFTLLDSLICISRLEKQHRALNIISRKGFLQNFVQSIKDSDADLLQVLKPDPENLNALYVYEARMALLIRIAQTQAGAEKLLDCRILHILSQCEFIEARPEGDQSFLDYDSFLPSAVYRYHQLVLPALSLVNSLVATLGKSSRAPEQLLRFLLSHRETFLILIRENALKPSLQQVQELHLLVTTCSFVTPLVHASDLKSPASGFGGLHSAILALAARCLSTKRWHECQPANDTERVEASTKVFGKLEFGYATKFLVERQAGYGRNVSVFDLKLEDAVELFYEGLWTYLESVSDQHDNSAFTPVFTPIGVNTRPLETAHQITASAPTISDSIEALSRVVSDLTKVLNEVTDIASKLASREQLELEEADEISQLSEMKYTEEFSTMQRRLLAFNELRKSLTRRVNIAKRRSYSLEILLLLLWRHLDYYTKGVKPMDSTSNINQFTRSSARRSVLAEDALTSLIEHSRRTLRPILERLDTLSIPPTIMDNDHRSKEEYIRMMCRLIRNTTPEEKEAEMLPVDDVRSLGSW</sequence>
<keyword evidence="3" id="KW-0813">Transport</keyword>
<comment type="similarity">
    <text evidence="2">Belongs to the NUP186/NUP192/NUP205 family.</text>
</comment>
<name>A0AAV5A2Z1_9AGAM</name>
<gene>
    <name evidence="5" type="ORF">Clacol_001319</name>
</gene>
<dbReference type="EMBL" id="BPWL01000002">
    <property type="protein sequence ID" value="GJJ07119.1"/>
    <property type="molecule type" value="Genomic_DNA"/>
</dbReference>
<protein>
    <recommendedName>
        <fullName evidence="7">Nuclear pore complex protein Nup205</fullName>
    </recommendedName>
</protein>
<reference evidence="5" key="1">
    <citation type="submission" date="2021-10" db="EMBL/GenBank/DDBJ databases">
        <title>De novo Genome Assembly of Clathrus columnatus (Basidiomycota, Fungi) Using Illumina and Nanopore Sequence Data.</title>
        <authorList>
            <person name="Ogiso-Tanaka E."/>
            <person name="Itagaki H."/>
            <person name="Hosoya T."/>
            <person name="Hosaka K."/>
        </authorList>
    </citation>
    <scope>NUCLEOTIDE SEQUENCE</scope>
    <source>
        <strain evidence="5">MO-923</strain>
    </source>
</reference>
<dbReference type="GO" id="GO:0006999">
    <property type="term" value="P:nuclear pore organization"/>
    <property type="evidence" value="ECO:0007669"/>
    <property type="project" value="TreeGrafter"/>
</dbReference>
<dbReference type="PANTHER" id="PTHR31344">
    <property type="entry name" value="NUCLEAR PORE COMPLEX PROTEIN NUP205"/>
    <property type="match status" value="1"/>
</dbReference>
<evidence type="ECO:0000313" key="5">
    <source>
        <dbReference type="EMBL" id="GJJ07119.1"/>
    </source>
</evidence>
<dbReference type="GO" id="GO:0044611">
    <property type="term" value="C:nuclear pore inner ring"/>
    <property type="evidence" value="ECO:0007669"/>
    <property type="project" value="TreeGrafter"/>
</dbReference>
<keyword evidence="4" id="KW-0539">Nucleus</keyword>
<comment type="subcellular location">
    <subcellularLocation>
        <location evidence="1">Nucleus</location>
    </subcellularLocation>
</comment>